<dbReference type="RefSeq" id="WP_218193690.1">
    <property type="nucleotide sequence ID" value="NZ_CP054597.1"/>
</dbReference>
<dbReference type="Pfam" id="PF01878">
    <property type="entry name" value="EVE"/>
    <property type="match status" value="1"/>
</dbReference>
<sequence>MVFWLLKTEPQDFSWSDMVKYQVTVWDNVKNYQAQNYMKKMKKGDLAFFYHTGKEKCIVGIVEIYKESYYNNDSRFSVIDIKIYCALNKKVYLHEIKSNQHLQNMTILKQSRLSVSPVTLNEWKVILETSGTTL</sequence>
<dbReference type="AlphaFoldDB" id="A0A9Q9F5P2"/>
<dbReference type="InterPro" id="IPR052181">
    <property type="entry name" value="5hmC_binding"/>
</dbReference>
<reference evidence="2" key="1">
    <citation type="journal article" date="2022" name="Microorganisms">
        <title>Assembly and Comparison of Ca. Neoehrlichia mikurensis Genomes.</title>
        <authorList>
            <person name="Azagi T."/>
            <person name="Dirks R.P."/>
            <person name="Yebra-Pimentel E.S."/>
            <person name="Schaap P.J."/>
            <person name="Koehorst J.J."/>
            <person name="Esser H.J."/>
            <person name="Sprong H."/>
        </authorList>
    </citation>
    <scope>NUCLEOTIDE SEQUENCE</scope>
    <source>
        <strain evidence="2">18-2837</strain>
    </source>
</reference>
<evidence type="ECO:0000313" key="2">
    <source>
        <dbReference type="EMBL" id="UTO55791.1"/>
    </source>
</evidence>
<dbReference type="InterPro" id="IPR002740">
    <property type="entry name" value="EVE_domain"/>
</dbReference>
<dbReference type="PANTHER" id="PTHR14087:SF8">
    <property type="entry name" value="OS03G0676100 PROTEIN"/>
    <property type="match status" value="1"/>
</dbReference>
<proteinExistence type="predicted"/>
<dbReference type="InterPro" id="IPR047197">
    <property type="entry name" value="THYN1-like_EVE"/>
</dbReference>
<protein>
    <submittedName>
        <fullName evidence="2">EVE domain-containing protein</fullName>
    </submittedName>
</protein>
<dbReference type="PANTHER" id="PTHR14087">
    <property type="entry name" value="THYMOCYTE NUCLEAR PROTEIN 1"/>
    <property type="match status" value="1"/>
</dbReference>
<evidence type="ECO:0000313" key="3">
    <source>
        <dbReference type="Proteomes" id="UP001059822"/>
    </source>
</evidence>
<feature type="domain" description="EVE" evidence="1">
    <location>
        <begin position="3"/>
        <end position="128"/>
    </location>
</feature>
<organism evidence="2 3">
    <name type="scientific">Neoehrlichia mikurensis</name>
    <dbReference type="NCBI Taxonomy" id="89586"/>
    <lineage>
        <taxon>Bacteria</taxon>
        <taxon>Pseudomonadati</taxon>
        <taxon>Pseudomonadota</taxon>
        <taxon>Alphaproteobacteria</taxon>
        <taxon>Rickettsiales</taxon>
        <taxon>Anaplasmataceae</taxon>
        <taxon>Candidatus Neoehrlichia</taxon>
    </lineage>
</organism>
<evidence type="ECO:0000259" key="1">
    <source>
        <dbReference type="Pfam" id="PF01878"/>
    </source>
</evidence>
<name>A0A9Q9F5P2_9RICK</name>
<gene>
    <name evidence="2" type="ORF">LUA82_01820</name>
</gene>
<accession>A0A9Q9F5P2</accession>
<dbReference type="Proteomes" id="UP001059822">
    <property type="component" value="Chromosome"/>
</dbReference>
<dbReference type="CDD" id="cd21133">
    <property type="entry name" value="EVE"/>
    <property type="match status" value="1"/>
</dbReference>
<dbReference type="EMBL" id="CP089286">
    <property type="protein sequence ID" value="UTO55791.1"/>
    <property type="molecule type" value="Genomic_DNA"/>
</dbReference>